<name>A0ABC8RDY9_9AQUA</name>
<evidence type="ECO:0000313" key="3">
    <source>
        <dbReference type="Proteomes" id="UP001642360"/>
    </source>
</evidence>
<accession>A0ABC8RDY9</accession>
<evidence type="ECO:0000313" key="2">
    <source>
        <dbReference type="EMBL" id="CAK9141765.1"/>
    </source>
</evidence>
<protein>
    <recommendedName>
        <fullName evidence="1">DUF6469 domain-containing protein</fullName>
    </recommendedName>
</protein>
<reference evidence="2 3" key="1">
    <citation type="submission" date="2024-02" db="EMBL/GenBank/DDBJ databases">
        <authorList>
            <person name="Vignale AGUSTIN F."/>
            <person name="Sosa J E."/>
            <person name="Modenutti C."/>
        </authorList>
    </citation>
    <scope>NUCLEOTIDE SEQUENCE [LARGE SCALE GENOMIC DNA]</scope>
</reference>
<dbReference type="InterPro" id="IPR045529">
    <property type="entry name" value="DUF6469"/>
</dbReference>
<keyword evidence="3" id="KW-1185">Reference proteome</keyword>
<sequence length="248" mass="28180">MAAQFSELGICLEFLGRKRIYVCSINLNAENQSHCSTLFVLKLGFGLFDLWKVKKIPKSFQSVEQYLDSFVYPLLEDTRAELASSMELIHKAPFGEVISLDEAKPYGTFLYNVIIDEWKNRFSDHGGEPYRMLPGDILIFLDAHPETVSDLQRVGWTWNFASVTNLSENENAKDEENEESSTCTSFKVKAPKEIDVKDGTQKSLFVVFLANKTTNKRIWNSLHMFRNMKVIEEVLGACSVVSDVASQL</sequence>
<dbReference type="Proteomes" id="UP001642360">
    <property type="component" value="Unassembled WGS sequence"/>
</dbReference>
<feature type="domain" description="DUF6469" evidence="1">
    <location>
        <begin position="93"/>
        <end position="228"/>
    </location>
</feature>
<organism evidence="2 3">
    <name type="scientific">Ilex paraguariensis</name>
    <name type="common">yerba mate</name>
    <dbReference type="NCBI Taxonomy" id="185542"/>
    <lineage>
        <taxon>Eukaryota</taxon>
        <taxon>Viridiplantae</taxon>
        <taxon>Streptophyta</taxon>
        <taxon>Embryophyta</taxon>
        <taxon>Tracheophyta</taxon>
        <taxon>Spermatophyta</taxon>
        <taxon>Magnoliopsida</taxon>
        <taxon>eudicotyledons</taxon>
        <taxon>Gunneridae</taxon>
        <taxon>Pentapetalae</taxon>
        <taxon>asterids</taxon>
        <taxon>campanulids</taxon>
        <taxon>Aquifoliales</taxon>
        <taxon>Aquifoliaceae</taxon>
        <taxon>Ilex</taxon>
    </lineage>
</organism>
<comment type="caution">
    <text evidence="2">The sequence shown here is derived from an EMBL/GenBank/DDBJ whole genome shotgun (WGS) entry which is preliminary data.</text>
</comment>
<dbReference type="AlphaFoldDB" id="A0ABC8RDY9"/>
<gene>
    <name evidence="2" type="ORF">ILEXP_LOCUS9385</name>
</gene>
<dbReference type="EMBL" id="CAUOFW020001170">
    <property type="protein sequence ID" value="CAK9141765.1"/>
    <property type="molecule type" value="Genomic_DNA"/>
</dbReference>
<evidence type="ECO:0000259" key="1">
    <source>
        <dbReference type="Pfam" id="PF20073"/>
    </source>
</evidence>
<dbReference type="Pfam" id="PF20073">
    <property type="entry name" value="DUF6469"/>
    <property type="match status" value="1"/>
</dbReference>
<proteinExistence type="predicted"/>